<evidence type="ECO:0000256" key="1">
    <source>
        <dbReference type="ARBA" id="ARBA00022801"/>
    </source>
</evidence>
<dbReference type="InterPro" id="IPR041492">
    <property type="entry name" value="HAD_2"/>
</dbReference>
<protein>
    <submittedName>
        <fullName evidence="2">Haloacid dehalogenase, type II</fullName>
    </submittedName>
</protein>
<dbReference type="InterPro" id="IPR051540">
    <property type="entry name" value="S-2-haloacid_dehalogenase"/>
</dbReference>
<dbReference type="InterPro" id="IPR006439">
    <property type="entry name" value="HAD-SF_hydro_IA"/>
</dbReference>
<dbReference type="GO" id="GO:0016791">
    <property type="term" value="F:phosphatase activity"/>
    <property type="evidence" value="ECO:0007669"/>
    <property type="project" value="UniProtKB-ARBA"/>
</dbReference>
<proteinExistence type="predicted"/>
<keyword evidence="1" id="KW-0378">Hydrolase</keyword>
<reference evidence="2 3" key="1">
    <citation type="submission" date="2013-03" db="EMBL/GenBank/DDBJ databases">
        <title>The Genome Sequence of Phialophora europaea CBS 101466.</title>
        <authorList>
            <consortium name="The Broad Institute Genomics Platform"/>
            <person name="Cuomo C."/>
            <person name="de Hoog S."/>
            <person name="Gorbushina A."/>
            <person name="Walker B."/>
            <person name="Young S.K."/>
            <person name="Zeng Q."/>
            <person name="Gargeya S."/>
            <person name="Fitzgerald M."/>
            <person name="Haas B."/>
            <person name="Abouelleil A."/>
            <person name="Allen A.W."/>
            <person name="Alvarado L."/>
            <person name="Arachchi H.M."/>
            <person name="Berlin A.M."/>
            <person name="Chapman S.B."/>
            <person name="Gainer-Dewar J."/>
            <person name="Goldberg J."/>
            <person name="Griggs A."/>
            <person name="Gujja S."/>
            <person name="Hansen M."/>
            <person name="Howarth C."/>
            <person name="Imamovic A."/>
            <person name="Ireland A."/>
            <person name="Larimer J."/>
            <person name="McCowan C."/>
            <person name="Murphy C."/>
            <person name="Pearson M."/>
            <person name="Poon T.W."/>
            <person name="Priest M."/>
            <person name="Roberts A."/>
            <person name="Saif S."/>
            <person name="Shea T."/>
            <person name="Sisk P."/>
            <person name="Sykes S."/>
            <person name="Wortman J."/>
            <person name="Nusbaum C."/>
            <person name="Birren B."/>
        </authorList>
    </citation>
    <scope>NUCLEOTIDE SEQUENCE [LARGE SCALE GENOMIC DNA]</scope>
    <source>
        <strain evidence="2 3">CBS 101466</strain>
    </source>
</reference>
<dbReference type="AlphaFoldDB" id="W2SCR0"/>
<dbReference type="STRING" id="1220924.W2SCR0"/>
<dbReference type="OrthoDB" id="20198at2759"/>
<dbReference type="InterPro" id="IPR036412">
    <property type="entry name" value="HAD-like_sf"/>
</dbReference>
<dbReference type="GeneID" id="19976891"/>
<dbReference type="InParanoid" id="W2SCR0"/>
<dbReference type="EMBL" id="KB822712">
    <property type="protein sequence ID" value="ETN45719.1"/>
    <property type="molecule type" value="Genomic_DNA"/>
</dbReference>
<dbReference type="RefSeq" id="XP_008712447.1">
    <property type="nucleotide sequence ID" value="XM_008714225.1"/>
</dbReference>
<evidence type="ECO:0000313" key="3">
    <source>
        <dbReference type="Proteomes" id="UP000030752"/>
    </source>
</evidence>
<dbReference type="SFLD" id="SFLDS00003">
    <property type="entry name" value="Haloacid_Dehalogenase"/>
    <property type="match status" value="1"/>
</dbReference>
<sequence>MSTTHDPEAQPWRPKAIIFDLLTALLDSWSLWDASTPSGTTAEGHRWRKRYLEITFGAGIYVPYENLVRSSAGDAGLPESAADNLLRDWEKLAPWPEVPDVLRRLRSRGYQLATATNCSKELGHAAAKRVWQGGENAGWDAVMTAEESGFYKPVEKAYQALLTAMDLEACDVLFVAGSAGDVQGATNAGMKVVWHNRIGLAPAGDAKPLREGRTLDNALEDFL</sequence>
<dbReference type="PRINTS" id="PR00413">
    <property type="entry name" value="HADHALOGNASE"/>
</dbReference>
<dbReference type="Pfam" id="PF13419">
    <property type="entry name" value="HAD_2"/>
    <property type="match status" value="1"/>
</dbReference>
<accession>W2SCR0</accession>
<organism evidence="2 3">
    <name type="scientific">Cyphellophora europaea (strain CBS 101466)</name>
    <name type="common">Phialophora europaea</name>
    <dbReference type="NCBI Taxonomy" id="1220924"/>
    <lineage>
        <taxon>Eukaryota</taxon>
        <taxon>Fungi</taxon>
        <taxon>Dikarya</taxon>
        <taxon>Ascomycota</taxon>
        <taxon>Pezizomycotina</taxon>
        <taxon>Eurotiomycetes</taxon>
        <taxon>Chaetothyriomycetidae</taxon>
        <taxon>Chaetothyriales</taxon>
        <taxon>Cyphellophoraceae</taxon>
        <taxon>Cyphellophora</taxon>
    </lineage>
</organism>
<dbReference type="eggNOG" id="ENOG502SHE8">
    <property type="taxonomic scope" value="Eukaryota"/>
</dbReference>
<dbReference type="NCBIfam" id="TIGR01493">
    <property type="entry name" value="HAD-SF-IA-v2"/>
    <property type="match status" value="1"/>
</dbReference>
<dbReference type="Proteomes" id="UP000030752">
    <property type="component" value="Unassembled WGS sequence"/>
</dbReference>
<dbReference type="VEuPathDB" id="FungiDB:HMPREF1541_09552"/>
<dbReference type="Gene3D" id="1.10.150.240">
    <property type="entry name" value="Putative phosphatase, domain 2"/>
    <property type="match status" value="1"/>
</dbReference>
<gene>
    <name evidence="2" type="ORF">HMPREF1541_09552</name>
</gene>
<dbReference type="PANTHER" id="PTHR43316:SF3">
    <property type="entry name" value="HALOACID DEHALOGENASE, TYPE II (AFU_ORTHOLOGUE AFUA_2G07750)-RELATED"/>
    <property type="match status" value="1"/>
</dbReference>
<dbReference type="PANTHER" id="PTHR43316">
    <property type="entry name" value="HYDROLASE, HALOACID DELAHOGENASE-RELATED"/>
    <property type="match status" value="1"/>
</dbReference>
<dbReference type="InterPro" id="IPR023214">
    <property type="entry name" value="HAD_sf"/>
</dbReference>
<dbReference type="HOGENOM" id="CLU_114181_0_0_1"/>
<dbReference type="InterPro" id="IPR023198">
    <property type="entry name" value="PGP-like_dom2"/>
</dbReference>
<keyword evidence="3" id="KW-1185">Reference proteome</keyword>
<dbReference type="Gene3D" id="3.40.50.1000">
    <property type="entry name" value="HAD superfamily/HAD-like"/>
    <property type="match status" value="1"/>
</dbReference>
<dbReference type="SUPFAM" id="SSF56784">
    <property type="entry name" value="HAD-like"/>
    <property type="match status" value="1"/>
</dbReference>
<dbReference type="SFLD" id="SFLDG01129">
    <property type="entry name" value="C1.5:_HAD__Beta-PGM__Phosphata"/>
    <property type="match status" value="1"/>
</dbReference>
<evidence type="ECO:0000313" key="2">
    <source>
        <dbReference type="EMBL" id="ETN45719.1"/>
    </source>
</evidence>
<name>W2SCR0_CYPE1</name>